<comment type="caution">
    <text evidence="1">The sequence shown here is derived from an EMBL/GenBank/DDBJ whole genome shotgun (WGS) entry which is preliminary data.</text>
</comment>
<sequence>MKKEKEILLSTALGLCMVLGAVAISRLFQQESGSDFDEEDLHRNYATEEYIEEDNHGIEYYSLL</sequence>
<protein>
    <submittedName>
        <fullName evidence="1">Uncharacterized protein</fullName>
    </submittedName>
</protein>
<dbReference type="EMBL" id="JADKYY010000007">
    <property type="protein sequence ID" value="MBF5027502.1"/>
    <property type="molecule type" value="Genomic_DNA"/>
</dbReference>
<evidence type="ECO:0000313" key="1">
    <source>
        <dbReference type="EMBL" id="MBF5027502.1"/>
    </source>
</evidence>
<dbReference type="Proteomes" id="UP000694480">
    <property type="component" value="Unassembled WGS sequence"/>
</dbReference>
<reference evidence="1" key="1">
    <citation type="submission" date="2020-11" db="EMBL/GenBank/DDBJ databases">
        <title>Genome seq and assembly of Planobacterium sp.</title>
        <authorList>
            <person name="Chhetri G."/>
        </authorList>
    </citation>
    <scope>NUCLEOTIDE SEQUENCE</scope>
    <source>
        <strain evidence="1">GCR5</strain>
    </source>
</reference>
<proteinExistence type="predicted"/>
<evidence type="ECO:0000313" key="2">
    <source>
        <dbReference type="Proteomes" id="UP000694480"/>
    </source>
</evidence>
<dbReference type="RefSeq" id="WP_194739429.1">
    <property type="nucleotide sequence ID" value="NZ_JADKYY010000007.1"/>
</dbReference>
<accession>A0A931E9N2</accession>
<organism evidence="1 2">
    <name type="scientific">Planobacterium oryzisoli</name>
    <dbReference type="NCBI Taxonomy" id="2771435"/>
    <lineage>
        <taxon>Bacteria</taxon>
        <taxon>Pseudomonadati</taxon>
        <taxon>Bacteroidota</taxon>
        <taxon>Flavobacteriia</taxon>
        <taxon>Flavobacteriales</taxon>
        <taxon>Weeksellaceae</taxon>
        <taxon>Chryseobacterium group</taxon>
        <taxon>Chryseobacterium</taxon>
    </lineage>
</organism>
<name>A0A931E9N2_9FLAO</name>
<gene>
    <name evidence="1" type="ORF">IC612_06795</name>
</gene>
<dbReference type="AlphaFoldDB" id="A0A931E9N2"/>
<keyword evidence="2" id="KW-1185">Reference proteome</keyword>